<keyword evidence="3" id="KW-1185">Reference proteome</keyword>
<gene>
    <name evidence="2" type="ORF">QQX98_004023</name>
</gene>
<feature type="compositionally biased region" description="Polar residues" evidence="1">
    <location>
        <begin position="1"/>
        <end position="11"/>
    </location>
</feature>
<evidence type="ECO:0000313" key="3">
    <source>
        <dbReference type="Proteomes" id="UP001498476"/>
    </source>
</evidence>
<dbReference type="EMBL" id="JAZAVJ010000049">
    <property type="protein sequence ID" value="KAK7418239.1"/>
    <property type="molecule type" value="Genomic_DNA"/>
</dbReference>
<feature type="region of interest" description="Disordered" evidence="1">
    <location>
        <begin position="1"/>
        <end position="27"/>
    </location>
</feature>
<name>A0ABR1HAS3_9HYPO</name>
<evidence type="ECO:0000313" key="2">
    <source>
        <dbReference type="EMBL" id="KAK7418239.1"/>
    </source>
</evidence>
<protein>
    <submittedName>
        <fullName evidence="2">Uncharacterized protein</fullName>
    </submittedName>
</protein>
<organism evidence="2 3">
    <name type="scientific">Neonectria punicea</name>
    <dbReference type="NCBI Taxonomy" id="979145"/>
    <lineage>
        <taxon>Eukaryota</taxon>
        <taxon>Fungi</taxon>
        <taxon>Dikarya</taxon>
        <taxon>Ascomycota</taxon>
        <taxon>Pezizomycotina</taxon>
        <taxon>Sordariomycetes</taxon>
        <taxon>Hypocreomycetidae</taxon>
        <taxon>Hypocreales</taxon>
        <taxon>Nectriaceae</taxon>
        <taxon>Neonectria</taxon>
    </lineage>
</organism>
<comment type="caution">
    <text evidence="2">The sequence shown here is derived from an EMBL/GenBank/DDBJ whole genome shotgun (WGS) entry which is preliminary data.</text>
</comment>
<reference evidence="2 3" key="1">
    <citation type="journal article" date="2025" name="Microbiol. Resour. Announc.">
        <title>Draft genome sequences for Neonectria magnoliae and Neonectria punicea, canker pathogens of Liriodendron tulipifera and Acer saccharum in West Virginia.</title>
        <authorList>
            <person name="Petronek H.M."/>
            <person name="Kasson M.T."/>
            <person name="Metheny A.M."/>
            <person name="Stauder C.M."/>
            <person name="Lovett B."/>
            <person name="Lynch S.C."/>
            <person name="Garnas J.R."/>
            <person name="Kasson L.R."/>
            <person name="Stajich J.E."/>
        </authorList>
    </citation>
    <scope>NUCLEOTIDE SEQUENCE [LARGE SCALE GENOMIC DNA]</scope>
    <source>
        <strain evidence="2 3">NRRL 64653</strain>
    </source>
</reference>
<dbReference type="Proteomes" id="UP001498476">
    <property type="component" value="Unassembled WGS sequence"/>
</dbReference>
<accession>A0ABR1HAS3</accession>
<sequence>MPSEKGPQSQGGKMPDRSPADKALQTDQDDLLAAIGGWSWDDAGQAQTNAAEVGGEDNQTVTTPQEGVVAEAA</sequence>
<evidence type="ECO:0000256" key="1">
    <source>
        <dbReference type="SAM" id="MobiDB-lite"/>
    </source>
</evidence>
<proteinExistence type="predicted"/>
<feature type="region of interest" description="Disordered" evidence="1">
    <location>
        <begin position="43"/>
        <end position="73"/>
    </location>
</feature>